<protein>
    <submittedName>
        <fullName evidence="12">TonB-dependent receptor</fullName>
    </submittedName>
</protein>
<dbReference type="InterPro" id="IPR039426">
    <property type="entry name" value="TonB-dep_rcpt-like"/>
</dbReference>
<dbReference type="PROSITE" id="PS52016">
    <property type="entry name" value="TONB_DEPENDENT_REC_3"/>
    <property type="match status" value="1"/>
</dbReference>
<comment type="similarity">
    <text evidence="8 9">Belongs to the TonB-dependent receptor family.</text>
</comment>
<feature type="domain" description="TonB-dependent receptor plug" evidence="11">
    <location>
        <begin position="109"/>
        <end position="217"/>
    </location>
</feature>
<evidence type="ECO:0000256" key="1">
    <source>
        <dbReference type="ARBA" id="ARBA00004571"/>
    </source>
</evidence>
<dbReference type="OrthoDB" id="99480at2"/>
<evidence type="ECO:0000259" key="11">
    <source>
        <dbReference type="Pfam" id="PF07715"/>
    </source>
</evidence>
<dbReference type="AlphaFoldDB" id="A0A4Q1K7G9"/>
<keyword evidence="4 8" id="KW-0812">Transmembrane</keyword>
<keyword evidence="12" id="KW-0675">Receptor</keyword>
<keyword evidence="2 8" id="KW-0813">Transport</keyword>
<dbReference type="Proteomes" id="UP000289857">
    <property type="component" value="Unassembled WGS sequence"/>
</dbReference>
<evidence type="ECO:0000313" key="13">
    <source>
        <dbReference type="Proteomes" id="UP000289857"/>
    </source>
</evidence>
<dbReference type="InterPro" id="IPR000531">
    <property type="entry name" value="Beta-barrel_TonB"/>
</dbReference>
<dbReference type="SUPFAM" id="SSF56935">
    <property type="entry name" value="Porins"/>
    <property type="match status" value="1"/>
</dbReference>
<evidence type="ECO:0000256" key="3">
    <source>
        <dbReference type="ARBA" id="ARBA00022452"/>
    </source>
</evidence>
<dbReference type="SUPFAM" id="SSF49464">
    <property type="entry name" value="Carboxypeptidase regulatory domain-like"/>
    <property type="match status" value="1"/>
</dbReference>
<evidence type="ECO:0000256" key="7">
    <source>
        <dbReference type="ARBA" id="ARBA00023237"/>
    </source>
</evidence>
<dbReference type="InterPro" id="IPR036942">
    <property type="entry name" value="Beta-barrel_TonB_sf"/>
</dbReference>
<dbReference type="GO" id="GO:0015344">
    <property type="term" value="F:siderophore uptake transmembrane transporter activity"/>
    <property type="evidence" value="ECO:0007669"/>
    <property type="project" value="TreeGrafter"/>
</dbReference>
<reference evidence="13" key="1">
    <citation type="submission" date="2019-01" db="EMBL/GenBank/DDBJ databases">
        <title>Cytophagaceae bacterium strain CAR-16.</title>
        <authorList>
            <person name="Chen W.-M."/>
        </authorList>
    </citation>
    <scope>NUCLEOTIDE SEQUENCE [LARGE SCALE GENOMIC DNA]</scope>
    <source>
        <strain evidence="13">WWJ-16</strain>
    </source>
</reference>
<evidence type="ECO:0000256" key="4">
    <source>
        <dbReference type="ARBA" id="ARBA00022692"/>
    </source>
</evidence>
<evidence type="ECO:0000256" key="5">
    <source>
        <dbReference type="ARBA" id="ARBA00023077"/>
    </source>
</evidence>
<keyword evidence="13" id="KW-1185">Reference proteome</keyword>
<organism evidence="12 13">
    <name type="scientific">Flavobacterium stagni</name>
    <dbReference type="NCBI Taxonomy" id="2506421"/>
    <lineage>
        <taxon>Bacteria</taxon>
        <taxon>Pseudomonadati</taxon>
        <taxon>Bacteroidota</taxon>
        <taxon>Flavobacteriia</taxon>
        <taxon>Flavobacteriales</taxon>
        <taxon>Flavobacteriaceae</taxon>
        <taxon>Flavobacterium</taxon>
    </lineage>
</organism>
<gene>
    <name evidence="12" type="ORF">EQG61_12270</name>
</gene>
<evidence type="ECO:0000256" key="9">
    <source>
        <dbReference type="RuleBase" id="RU003357"/>
    </source>
</evidence>
<sequence length="741" mass="84059">MKKLLIHAVIFLSLFVTMYGQTLKGTIVDAHTQLGIENVYVINTKNHLHFHTDNSGNFLLEKSSVGDQLNISKEGYIEKSITLTSLEPIIITLTPKGQLLDEVVIQKKLQSFNAIAEIDLKVNPVNSSQELLRKVPGLFIGQHAGGGKAEQLFLRGFDCDHGTDVAISVDGMPVNMVSQAHGQGYADLHFVIPETVQKIEFDKGPYFAEQGNFATAGYVAFQSKKQLTSNQISVEGGQFETSRILGLFSLIRSENENLYTAIDFQKTNGPFEHPQHFNRYNFFTKYSKTLSNHDTFDISASHFTSGWDASGQIPQRAVDMGLITRFGAIDAAEGGETSRSNLIGHYFKTISHATQFRTHFYLTHYAFDLFSNFTFFLNDPVNGDQIRQKENRTLLGFESRLDHQKEWGDWRIKMSTAVGYRQDLTKKSELAHTLNRHTTLQQMQYGDITETDQFAYFTSDFSYQKWLINPSVRVDYFDFQYQNFLLPNALTQSQQKVIVSPKLNILYQKNNNWNVFLKLGKGFHSNDTRVLLSQSPRKAVPAALGADFGTAFKPFTKLWVHTTFWYLHLDQEFVYVGDEGIVEPAGKTQRMGWDLGLRFQLNSRLYFSSDLTLTRAKLLETPASENRIPLAPVTTFVSQLTYTSASHWNGSIAVRYMGDRPADETNSIVAKGYCVTDMNVSYAFSKSLEIGTIIQNLFNTQWNETQFATTSRLQFETAPVTEIHFTPGTPFFGKIFVRYKF</sequence>
<dbReference type="PANTHER" id="PTHR30069:SF36">
    <property type="entry name" value="BLL6948 PROTEIN"/>
    <property type="match status" value="1"/>
</dbReference>
<dbReference type="Gene3D" id="2.40.170.20">
    <property type="entry name" value="TonB-dependent receptor, beta-barrel domain"/>
    <property type="match status" value="1"/>
</dbReference>
<keyword evidence="7 8" id="KW-0998">Cell outer membrane</keyword>
<keyword evidence="3 8" id="KW-1134">Transmembrane beta strand</keyword>
<comment type="caution">
    <text evidence="12">The sequence shown here is derived from an EMBL/GenBank/DDBJ whole genome shotgun (WGS) entry which is preliminary data.</text>
</comment>
<keyword evidence="6 8" id="KW-0472">Membrane</keyword>
<dbReference type="GO" id="GO:0009279">
    <property type="term" value="C:cell outer membrane"/>
    <property type="evidence" value="ECO:0007669"/>
    <property type="project" value="UniProtKB-SubCell"/>
</dbReference>
<evidence type="ECO:0000313" key="12">
    <source>
        <dbReference type="EMBL" id="RXR21492.1"/>
    </source>
</evidence>
<dbReference type="Pfam" id="PF07715">
    <property type="entry name" value="Plug"/>
    <property type="match status" value="1"/>
</dbReference>
<name>A0A4Q1K7G9_9FLAO</name>
<evidence type="ECO:0000256" key="8">
    <source>
        <dbReference type="PROSITE-ProRule" id="PRU01360"/>
    </source>
</evidence>
<comment type="subcellular location">
    <subcellularLocation>
        <location evidence="1 8">Cell outer membrane</location>
        <topology evidence="1 8">Multi-pass membrane protein</topology>
    </subcellularLocation>
</comment>
<dbReference type="Pfam" id="PF13715">
    <property type="entry name" value="CarbopepD_reg_2"/>
    <property type="match status" value="1"/>
</dbReference>
<evidence type="ECO:0000259" key="10">
    <source>
        <dbReference type="Pfam" id="PF00593"/>
    </source>
</evidence>
<proteinExistence type="inferred from homology"/>
<dbReference type="Pfam" id="PF00593">
    <property type="entry name" value="TonB_dep_Rec_b-barrel"/>
    <property type="match status" value="1"/>
</dbReference>
<dbReference type="RefSeq" id="WP_129462242.1">
    <property type="nucleotide sequence ID" value="NZ_SBKN01000008.1"/>
</dbReference>
<dbReference type="GO" id="GO:0044718">
    <property type="term" value="P:siderophore transmembrane transport"/>
    <property type="evidence" value="ECO:0007669"/>
    <property type="project" value="TreeGrafter"/>
</dbReference>
<dbReference type="EMBL" id="SBKN01000008">
    <property type="protein sequence ID" value="RXR21492.1"/>
    <property type="molecule type" value="Genomic_DNA"/>
</dbReference>
<dbReference type="InterPro" id="IPR008969">
    <property type="entry name" value="CarboxyPept-like_regulatory"/>
</dbReference>
<dbReference type="InterPro" id="IPR012910">
    <property type="entry name" value="Plug_dom"/>
</dbReference>
<dbReference type="InterPro" id="IPR037066">
    <property type="entry name" value="Plug_dom_sf"/>
</dbReference>
<keyword evidence="5 9" id="KW-0798">TonB box</keyword>
<dbReference type="Gene3D" id="2.170.130.10">
    <property type="entry name" value="TonB-dependent receptor, plug domain"/>
    <property type="match status" value="1"/>
</dbReference>
<dbReference type="PANTHER" id="PTHR30069">
    <property type="entry name" value="TONB-DEPENDENT OUTER MEMBRANE RECEPTOR"/>
    <property type="match status" value="1"/>
</dbReference>
<feature type="domain" description="TonB-dependent receptor-like beta-barrel" evidence="10">
    <location>
        <begin position="336"/>
        <end position="697"/>
    </location>
</feature>
<evidence type="ECO:0000256" key="2">
    <source>
        <dbReference type="ARBA" id="ARBA00022448"/>
    </source>
</evidence>
<accession>A0A4Q1K7G9</accession>
<evidence type="ECO:0000256" key="6">
    <source>
        <dbReference type="ARBA" id="ARBA00023136"/>
    </source>
</evidence>